<feature type="domain" description="BPTI/Kunitz inhibitor" evidence="2">
    <location>
        <begin position="55"/>
        <end position="105"/>
    </location>
</feature>
<evidence type="ECO:0000313" key="3">
    <source>
        <dbReference type="EMBL" id="JAP79396.1"/>
    </source>
</evidence>
<dbReference type="SUPFAM" id="SSF57362">
    <property type="entry name" value="BPTI-like"/>
    <property type="match status" value="1"/>
</dbReference>
<sequence length="111" mass="12727">MLLAISFVTLLSIYPTYAETDADATYNGTYEGPQVEARIIPGDCDRRNRRCQYPASCLCPPLFGNGPRSWRRYFYNPHHRMCQPHGQRYNCNGFRSYLECEARCAPAPAAR</sequence>
<feature type="chain" id="PRO_5007285567" evidence="1">
    <location>
        <begin position="19"/>
        <end position="111"/>
    </location>
</feature>
<dbReference type="EMBL" id="GEDV01009161">
    <property type="protein sequence ID" value="JAP79396.1"/>
    <property type="molecule type" value="Transcribed_RNA"/>
</dbReference>
<organism evidence="3">
    <name type="scientific">Rhipicephalus appendiculatus</name>
    <name type="common">Brown ear tick</name>
    <dbReference type="NCBI Taxonomy" id="34631"/>
    <lineage>
        <taxon>Eukaryota</taxon>
        <taxon>Metazoa</taxon>
        <taxon>Ecdysozoa</taxon>
        <taxon>Arthropoda</taxon>
        <taxon>Chelicerata</taxon>
        <taxon>Arachnida</taxon>
        <taxon>Acari</taxon>
        <taxon>Parasitiformes</taxon>
        <taxon>Ixodida</taxon>
        <taxon>Ixodoidea</taxon>
        <taxon>Ixodidae</taxon>
        <taxon>Rhipicephalinae</taxon>
        <taxon>Rhipicephalus</taxon>
        <taxon>Rhipicephalus</taxon>
    </lineage>
</organism>
<dbReference type="SMART" id="SM00131">
    <property type="entry name" value="KU"/>
    <property type="match status" value="1"/>
</dbReference>
<evidence type="ECO:0000259" key="2">
    <source>
        <dbReference type="SMART" id="SM00131"/>
    </source>
</evidence>
<keyword evidence="1" id="KW-0732">Signal</keyword>
<reference evidence="3" key="1">
    <citation type="journal article" date="2016" name="Ticks Tick Borne Dis.">
        <title>De novo assembly and annotation of the salivary gland transcriptome of Rhipicephalus appendiculatus male and female ticks during blood feeding.</title>
        <authorList>
            <person name="de Castro M.H."/>
            <person name="de Klerk D."/>
            <person name="Pienaar R."/>
            <person name="Latif A.A."/>
            <person name="Rees D.J."/>
            <person name="Mans B.J."/>
        </authorList>
    </citation>
    <scope>NUCLEOTIDE SEQUENCE</scope>
    <source>
        <tissue evidence="3">Salivary glands</tissue>
    </source>
</reference>
<protein>
    <submittedName>
        <fullName evidence="3">Pancreatic trypsin inhibitor</fullName>
    </submittedName>
</protein>
<dbReference type="InterPro" id="IPR002223">
    <property type="entry name" value="Kunitz_BPTI"/>
</dbReference>
<dbReference type="InterPro" id="IPR036880">
    <property type="entry name" value="Kunitz_BPTI_sf"/>
</dbReference>
<dbReference type="Pfam" id="PF00014">
    <property type="entry name" value="Kunitz_BPTI"/>
    <property type="match status" value="1"/>
</dbReference>
<dbReference type="Gene3D" id="4.10.410.10">
    <property type="entry name" value="Pancreatic trypsin inhibitor Kunitz domain"/>
    <property type="match status" value="1"/>
</dbReference>
<dbReference type="GO" id="GO:0004867">
    <property type="term" value="F:serine-type endopeptidase inhibitor activity"/>
    <property type="evidence" value="ECO:0007669"/>
    <property type="project" value="InterPro"/>
</dbReference>
<proteinExistence type="predicted"/>
<feature type="signal peptide" evidence="1">
    <location>
        <begin position="1"/>
        <end position="18"/>
    </location>
</feature>
<dbReference type="AlphaFoldDB" id="A0A131YMS9"/>
<accession>A0A131YMS9</accession>
<name>A0A131YMS9_RHIAP</name>
<evidence type="ECO:0000256" key="1">
    <source>
        <dbReference type="SAM" id="SignalP"/>
    </source>
</evidence>